<feature type="region of interest" description="Disordered" evidence="1">
    <location>
        <begin position="307"/>
        <end position="348"/>
    </location>
</feature>
<feature type="compositionally biased region" description="Polar residues" evidence="1">
    <location>
        <begin position="528"/>
        <end position="537"/>
    </location>
</feature>
<sequence>MYKLSRRRPDDGQPSAVELIEATKHLYVKTEALKDTKIDVNGPRLFKKTDSEEELALLYHNCFYDNRNRTDHSNLAGSSANMSKSVVRMSPPPPTNFNSSENCATNSSNRNKFESLHLQNGNGKENGITFCITSALSPTESSKMERGSQSWKPVNNGTNRPLLQGKIDQEFTKNAAFKPLRNGTKSAFQPVIRLRSVPPKQTGSGLESGAQNRQNAKFGSRKSLNALERRSPPPVPPKSEELKMKIQRRLFPRTSLGASRNPPPLHPRQSRKPSINQEYGPVILPDPETSNVTRHVHFRAPVTNQRERAEISIRIENKNGNENGNDDDIRPVPPPRQSLSQRPIPPPRFLRRRQTTSDLSGLEMAQSATTCSMYDRNNLDSYVNRLGRFHSLRQAIPPPEFTQIPAEITVPAILMTQSNTDLNQAIQELRQAVAAAGGSAFLHLPRSALTRAATESENRLPGNTGVGSMMTASCYGALPGFGHESRFSEGNDPNLWLGGCPSINVRDLLSTDGIGPINDGDRPVTPQKPKNGSTTFPVQLLSSSTAGLLQIQKPSADLSPESFSSSSASSMMTMSTPAPQNSGGPSPTAVSSSSSGRDSGHHSLEHGAGHRLSNASSVLSSGGTHKPQSLRKLKSRLPSPLGRTGIETPSEDFEERIQRWESRLERKQKQDGLTISSSSPHLCASTSDSESTENVADSTNDDSLQPTSSTSLTVTVFKDSSGAEASASTTLFLPSPTSGNPRTHCHNSSAIHVQPEIEVKQLKHKSSVEVPTILSASISSVDSHGLNEETIQLLLELDRCRLDLDSEQTQEATTLYSPTGRPPKPKPKTLPNPKELTKDINQNLSNPSESNESHPAEDPEKEDPDCASSVVASSSIFTSISAMNQEVKNVNGLSGKDFDDTMNGSDDEGEIRAKSAKVKFGGAISTAAAKENGKPVTQIEKTARVIQWIHGCSVSQNIGSETTSC</sequence>
<feature type="region of interest" description="Disordered" evidence="1">
    <location>
        <begin position="181"/>
        <end position="289"/>
    </location>
</feature>
<feature type="compositionally biased region" description="Basic and acidic residues" evidence="1">
    <location>
        <begin position="307"/>
        <end position="319"/>
    </location>
</feature>
<name>A0AAD4MZ68_9BILA</name>
<gene>
    <name evidence="2" type="ORF">DdX_10234</name>
</gene>
<comment type="caution">
    <text evidence="2">The sequence shown here is derived from an EMBL/GenBank/DDBJ whole genome shotgun (WGS) entry which is preliminary data.</text>
</comment>
<reference evidence="2" key="1">
    <citation type="submission" date="2022-01" db="EMBL/GenBank/DDBJ databases">
        <title>Genome Sequence Resource for Two Populations of Ditylenchus destructor, the Migratory Endoparasitic Phytonematode.</title>
        <authorList>
            <person name="Zhang H."/>
            <person name="Lin R."/>
            <person name="Xie B."/>
        </authorList>
    </citation>
    <scope>NUCLEOTIDE SEQUENCE</scope>
    <source>
        <strain evidence="2">BazhouSP</strain>
    </source>
</reference>
<feature type="compositionally biased region" description="Polar residues" evidence="1">
    <location>
        <begin position="671"/>
        <end position="708"/>
    </location>
</feature>
<dbReference type="Proteomes" id="UP001201812">
    <property type="component" value="Unassembled WGS sequence"/>
</dbReference>
<feature type="compositionally biased region" description="Polar residues" evidence="1">
    <location>
        <begin position="839"/>
        <end position="850"/>
    </location>
</feature>
<feature type="compositionally biased region" description="Polar residues" evidence="1">
    <location>
        <begin position="613"/>
        <end position="627"/>
    </location>
</feature>
<accession>A0AAD4MZ68</accession>
<feature type="compositionally biased region" description="Basic and acidic residues" evidence="1">
    <location>
        <begin position="598"/>
        <end position="608"/>
    </location>
</feature>
<feature type="region of interest" description="Disordered" evidence="1">
    <location>
        <begin position="808"/>
        <end position="869"/>
    </location>
</feature>
<keyword evidence="3" id="KW-1185">Reference proteome</keyword>
<proteinExistence type="predicted"/>
<feature type="compositionally biased region" description="Basic and acidic residues" evidence="1">
    <location>
        <begin position="655"/>
        <end position="670"/>
    </location>
</feature>
<feature type="region of interest" description="Disordered" evidence="1">
    <location>
        <begin position="514"/>
        <end position="537"/>
    </location>
</feature>
<feature type="compositionally biased region" description="Polar residues" evidence="1">
    <location>
        <begin position="199"/>
        <end position="217"/>
    </location>
</feature>
<evidence type="ECO:0000313" key="3">
    <source>
        <dbReference type="Proteomes" id="UP001201812"/>
    </source>
</evidence>
<feature type="compositionally biased region" description="Polar residues" evidence="1">
    <location>
        <begin position="808"/>
        <end position="817"/>
    </location>
</feature>
<organism evidence="2 3">
    <name type="scientific">Ditylenchus destructor</name>
    <dbReference type="NCBI Taxonomy" id="166010"/>
    <lineage>
        <taxon>Eukaryota</taxon>
        <taxon>Metazoa</taxon>
        <taxon>Ecdysozoa</taxon>
        <taxon>Nematoda</taxon>
        <taxon>Chromadorea</taxon>
        <taxon>Rhabditida</taxon>
        <taxon>Tylenchina</taxon>
        <taxon>Tylenchomorpha</taxon>
        <taxon>Sphaerularioidea</taxon>
        <taxon>Anguinidae</taxon>
        <taxon>Anguininae</taxon>
        <taxon>Ditylenchus</taxon>
    </lineage>
</organism>
<feature type="compositionally biased region" description="Low complexity" evidence="1">
    <location>
        <begin position="555"/>
        <end position="597"/>
    </location>
</feature>
<protein>
    <submittedName>
        <fullName evidence="2">Uncharacterized protein</fullName>
    </submittedName>
</protein>
<evidence type="ECO:0000313" key="2">
    <source>
        <dbReference type="EMBL" id="KAI1711356.1"/>
    </source>
</evidence>
<evidence type="ECO:0000256" key="1">
    <source>
        <dbReference type="SAM" id="MobiDB-lite"/>
    </source>
</evidence>
<feature type="region of interest" description="Disordered" evidence="1">
    <location>
        <begin position="555"/>
        <end position="708"/>
    </location>
</feature>
<dbReference type="EMBL" id="JAKKPZ010000022">
    <property type="protein sequence ID" value="KAI1711356.1"/>
    <property type="molecule type" value="Genomic_DNA"/>
</dbReference>
<feature type="region of interest" description="Disordered" evidence="1">
    <location>
        <begin position="139"/>
        <end position="161"/>
    </location>
</feature>
<dbReference type="AlphaFoldDB" id="A0AAD4MZ68"/>